<dbReference type="Pfam" id="PF01168">
    <property type="entry name" value="Ala_racemase_N"/>
    <property type="match status" value="1"/>
</dbReference>
<dbReference type="InterPro" id="IPR029066">
    <property type="entry name" value="PLP-binding_barrel"/>
</dbReference>
<dbReference type="PANTHER" id="PTHR10146:SF14">
    <property type="entry name" value="PYRIDOXAL PHOSPHATE HOMEOSTASIS PROTEIN"/>
    <property type="match status" value="1"/>
</dbReference>
<dbReference type="InterPro" id="IPR011078">
    <property type="entry name" value="PyrdxlP_homeostasis"/>
</dbReference>
<evidence type="ECO:0000313" key="6">
    <source>
        <dbReference type="EMBL" id="PZP57520.1"/>
    </source>
</evidence>
<comment type="caution">
    <text evidence="6">The sequence shown here is derived from an EMBL/GenBank/DDBJ whole genome shotgun (WGS) entry which is preliminary data.</text>
</comment>
<dbReference type="GO" id="GO:0030170">
    <property type="term" value="F:pyridoxal phosphate binding"/>
    <property type="evidence" value="ECO:0007669"/>
    <property type="project" value="UniProtKB-UniRule"/>
</dbReference>
<dbReference type="EMBL" id="QFOT01000001">
    <property type="protein sequence ID" value="PZP57520.1"/>
    <property type="molecule type" value="Genomic_DNA"/>
</dbReference>
<dbReference type="Gene3D" id="3.20.20.10">
    <property type="entry name" value="Alanine racemase"/>
    <property type="match status" value="1"/>
</dbReference>
<proteinExistence type="inferred from homology"/>
<comment type="cofactor">
    <cofactor evidence="3">
        <name>pyridoxal 5'-phosphate</name>
        <dbReference type="ChEBI" id="CHEBI:597326"/>
    </cofactor>
</comment>
<dbReference type="AlphaFoldDB" id="A0A2W5FUQ3"/>
<protein>
    <recommendedName>
        <fullName evidence="2">Pyridoxal phosphate homeostasis protein</fullName>
        <shortName evidence="2">PLP homeostasis protein</shortName>
    </recommendedName>
</protein>
<dbReference type="InterPro" id="IPR001608">
    <property type="entry name" value="Ala_racemase_N"/>
</dbReference>
<comment type="function">
    <text evidence="2">Pyridoxal 5'-phosphate (PLP)-binding protein, which is involved in PLP homeostasis.</text>
</comment>
<organism evidence="6 7">
    <name type="scientific">Micavibrio aeruginosavorus</name>
    <dbReference type="NCBI Taxonomy" id="349221"/>
    <lineage>
        <taxon>Bacteria</taxon>
        <taxon>Pseudomonadati</taxon>
        <taxon>Bdellovibrionota</taxon>
        <taxon>Bdellovibrionia</taxon>
        <taxon>Bdellovibrionales</taxon>
        <taxon>Pseudobdellovibrionaceae</taxon>
        <taxon>Micavibrio</taxon>
    </lineage>
</organism>
<feature type="modified residue" description="N6-(pyridoxal phosphate)lysine" evidence="2 3">
    <location>
        <position position="25"/>
    </location>
</feature>
<evidence type="ECO:0000259" key="5">
    <source>
        <dbReference type="Pfam" id="PF01168"/>
    </source>
</evidence>
<dbReference type="PANTHER" id="PTHR10146">
    <property type="entry name" value="PROLINE SYNTHETASE CO-TRANSCRIBED BACTERIAL HOMOLOG PROTEIN"/>
    <property type="match status" value="1"/>
</dbReference>
<dbReference type="Proteomes" id="UP000249739">
    <property type="component" value="Unassembled WGS sequence"/>
</dbReference>
<name>A0A2W5FUQ3_9BACT</name>
<reference evidence="6 7" key="1">
    <citation type="submission" date="2017-08" db="EMBL/GenBank/DDBJ databases">
        <title>Infants hospitalized years apart are colonized by the same room-sourced microbial strains.</title>
        <authorList>
            <person name="Brooks B."/>
            <person name="Olm M.R."/>
            <person name="Firek B.A."/>
            <person name="Baker R."/>
            <person name="Thomas B.C."/>
            <person name="Morowitz M.J."/>
            <person name="Banfield J.F."/>
        </authorList>
    </citation>
    <scope>NUCLEOTIDE SEQUENCE [LARGE SCALE GENOMIC DNA]</scope>
    <source>
        <strain evidence="6">S2_006_000_R2_64</strain>
    </source>
</reference>
<dbReference type="FunFam" id="3.20.20.10:FF:000018">
    <property type="entry name" value="Pyridoxal phosphate homeostasis protein"/>
    <property type="match status" value="1"/>
</dbReference>
<sequence>MSIADRFSAIRNKIADQAKLIAVSKTQSAEKIQAALDCGHLLFGENRVQEAKLHWSEHRKNHTDLELHLIGPLQTNKAKEAVALFDIIQTIDRKNLVDALAKEQEKQNRNLKYFIQVNTGAEEQKAGIGIEEFPALLKYAQGKGLNIIGLMCIPPVDENPQPHFDLLRKLAGENNLKELSMGMSDDFETAINCGATYVRIGSALFGAREA</sequence>
<evidence type="ECO:0000256" key="2">
    <source>
        <dbReference type="HAMAP-Rule" id="MF_02087"/>
    </source>
</evidence>
<dbReference type="PIRSF" id="PIRSF004848">
    <property type="entry name" value="YBL036c_PLPDEIII"/>
    <property type="match status" value="1"/>
</dbReference>
<dbReference type="HAMAP" id="MF_02087">
    <property type="entry name" value="PLP_homeostasis"/>
    <property type="match status" value="1"/>
</dbReference>
<evidence type="ECO:0000256" key="1">
    <source>
        <dbReference type="ARBA" id="ARBA00022898"/>
    </source>
</evidence>
<evidence type="ECO:0000256" key="4">
    <source>
        <dbReference type="RuleBase" id="RU004514"/>
    </source>
</evidence>
<accession>A0A2W5FUQ3</accession>
<keyword evidence="1 2" id="KW-0663">Pyridoxal phosphate</keyword>
<evidence type="ECO:0000256" key="3">
    <source>
        <dbReference type="PIRSR" id="PIRSR004848-1"/>
    </source>
</evidence>
<evidence type="ECO:0000313" key="7">
    <source>
        <dbReference type="Proteomes" id="UP000249739"/>
    </source>
</evidence>
<dbReference type="NCBIfam" id="TIGR00044">
    <property type="entry name" value="YggS family pyridoxal phosphate-dependent enzyme"/>
    <property type="match status" value="1"/>
</dbReference>
<dbReference type="CDD" id="cd00635">
    <property type="entry name" value="PLPDE_III_YBL036c_like"/>
    <property type="match status" value="1"/>
</dbReference>
<gene>
    <name evidence="6" type="ORF">DI586_00345</name>
</gene>
<feature type="domain" description="Alanine racemase N-terminal" evidence="5">
    <location>
        <begin position="3"/>
        <end position="208"/>
    </location>
</feature>
<dbReference type="SUPFAM" id="SSF51419">
    <property type="entry name" value="PLP-binding barrel"/>
    <property type="match status" value="1"/>
</dbReference>
<comment type="similarity">
    <text evidence="2 4">Belongs to the pyridoxal phosphate-binding protein YggS/PROSC family.</text>
</comment>